<evidence type="ECO:0000256" key="1">
    <source>
        <dbReference type="ARBA" id="ARBA00022734"/>
    </source>
</evidence>
<organism evidence="4 5">
    <name type="scientific">Labeo rohita</name>
    <name type="common">Indian major carp</name>
    <name type="synonym">Cyprinus rohita</name>
    <dbReference type="NCBI Taxonomy" id="84645"/>
    <lineage>
        <taxon>Eukaryota</taxon>
        <taxon>Metazoa</taxon>
        <taxon>Chordata</taxon>
        <taxon>Craniata</taxon>
        <taxon>Vertebrata</taxon>
        <taxon>Euteleostomi</taxon>
        <taxon>Actinopterygii</taxon>
        <taxon>Neopterygii</taxon>
        <taxon>Teleostei</taxon>
        <taxon>Ostariophysi</taxon>
        <taxon>Cypriniformes</taxon>
        <taxon>Cyprinidae</taxon>
        <taxon>Labeoninae</taxon>
        <taxon>Labeonini</taxon>
        <taxon>Labeo</taxon>
    </lineage>
</organism>
<name>A0A498LDH7_LABRO</name>
<proteinExistence type="predicted"/>
<dbReference type="InterPro" id="IPR000922">
    <property type="entry name" value="Lectin_gal-bd_dom"/>
</dbReference>
<dbReference type="Proteomes" id="UP000290572">
    <property type="component" value="Unassembled WGS sequence"/>
</dbReference>
<evidence type="ECO:0000259" key="3">
    <source>
        <dbReference type="PROSITE" id="PS50228"/>
    </source>
</evidence>
<dbReference type="Gene3D" id="2.60.120.740">
    <property type="match status" value="2"/>
</dbReference>
<evidence type="ECO:0000313" key="5">
    <source>
        <dbReference type="Proteomes" id="UP000290572"/>
    </source>
</evidence>
<evidence type="ECO:0000256" key="2">
    <source>
        <dbReference type="ARBA" id="ARBA00022737"/>
    </source>
</evidence>
<protein>
    <submittedName>
        <fullName evidence="4">L-rhamnose-binding lectin CSL2-like protein</fullName>
    </submittedName>
</protein>
<dbReference type="GO" id="GO:0030246">
    <property type="term" value="F:carbohydrate binding"/>
    <property type="evidence" value="ECO:0007669"/>
    <property type="project" value="UniProtKB-KW"/>
</dbReference>
<sequence length="365" mass="40293">MNYNSTFLCSFAIKTADSDGSTAIVIYSILQCGRVEAYKIMLICEGGSAFLSCATGVISVDHANYGRRDLVTRPNKLATTPHCYSPQTRIMVRDLLHLLSALLQCGSEMLSVKNCSKWCDGKKNCSVAAVNRVFSDPCVNTYKYLEVYYACIKKGKQVYHDGAKAKRDHFTTVAVNMSMVILLFTMPIMDGEILQSALRERQLHQTVTFLRPPVCVPGVEAYKIMLICEGGSAFLSCATGVISVDHANYGRRDLVTRPNKLATTPHCYSPQTRIMVRDLLHLLSALLQCGSEMLSVKNCSKWCDGKKNCSVAAVNRVFSDPCVNTYKYLEVYYACIKKGAMGGSLVNYMLQVLSTLIHVGVSISI</sequence>
<dbReference type="PROSITE" id="PS50228">
    <property type="entry name" value="SUEL_LECTIN"/>
    <property type="match status" value="2"/>
</dbReference>
<dbReference type="EMBL" id="QBIY01013405">
    <property type="protein sequence ID" value="RXN05453.1"/>
    <property type="molecule type" value="Genomic_DNA"/>
</dbReference>
<dbReference type="Pfam" id="PF02140">
    <property type="entry name" value="SUEL_Lectin"/>
    <property type="match status" value="2"/>
</dbReference>
<reference evidence="4 5" key="1">
    <citation type="submission" date="2018-03" db="EMBL/GenBank/DDBJ databases">
        <title>Draft genome sequence of Rohu Carp (Labeo rohita).</title>
        <authorList>
            <person name="Das P."/>
            <person name="Kushwaha B."/>
            <person name="Joshi C.G."/>
            <person name="Kumar D."/>
            <person name="Nagpure N.S."/>
            <person name="Sahoo L."/>
            <person name="Das S.P."/>
            <person name="Bit A."/>
            <person name="Patnaik S."/>
            <person name="Meher P.K."/>
            <person name="Jayasankar P."/>
            <person name="Koringa P.G."/>
            <person name="Patel N.V."/>
            <person name="Hinsu A.T."/>
            <person name="Kumar R."/>
            <person name="Pandey M."/>
            <person name="Agarwal S."/>
            <person name="Srivastava S."/>
            <person name="Singh M."/>
            <person name="Iquebal M.A."/>
            <person name="Jaiswal S."/>
            <person name="Angadi U.B."/>
            <person name="Kumar N."/>
            <person name="Raza M."/>
            <person name="Shah T.M."/>
            <person name="Rai A."/>
            <person name="Jena J.K."/>
        </authorList>
    </citation>
    <scope>NUCLEOTIDE SEQUENCE [LARGE SCALE GENOMIC DNA]</scope>
    <source>
        <strain evidence="4">DASCIFA01</strain>
        <tissue evidence="4">Testis</tissue>
    </source>
</reference>
<keyword evidence="2" id="KW-0677">Repeat</keyword>
<dbReference type="AlphaFoldDB" id="A0A498LDH7"/>
<keyword evidence="5" id="KW-1185">Reference proteome</keyword>
<dbReference type="PANTHER" id="PTHR46780">
    <property type="entry name" value="PROTEIN EVA-1"/>
    <property type="match status" value="1"/>
</dbReference>
<evidence type="ECO:0000313" key="4">
    <source>
        <dbReference type="EMBL" id="RXN05453.1"/>
    </source>
</evidence>
<feature type="domain" description="SUEL-type lectin" evidence="3">
    <location>
        <begin position="227"/>
        <end position="336"/>
    </location>
</feature>
<dbReference type="InterPro" id="IPR043159">
    <property type="entry name" value="Lectin_gal-bd_sf"/>
</dbReference>
<dbReference type="STRING" id="84645.A0A498LDH7"/>
<feature type="domain" description="SUEL-type lectin" evidence="3">
    <location>
        <begin position="43"/>
        <end position="152"/>
    </location>
</feature>
<accession>A0A498LDH7</accession>
<keyword evidence="1 4" id="KW-0430">Lectin</keyword>
<comment type="caution">
    <text evidence="4">The sequence shown here is derived from an EMBL/GenBank/DDBJ whole genome shotgun (WGS) entry which is preliminary data.</text>
</comment>
<gene>
    <name evidence="4" type="ORF">ROHU_033469</name>
</gene>